<feature type="transmembrane region" description="Helical" evidence="8">
    <location>
        <begin position="305"/>
        <end position="330"/>
    </location>
</feature>
<protein>
    <submittedName>
        <fullName evidence="10">MFS transporter, ACDE family, multidrug resistance protein</fullName>
    </submittedName>
</protein>
<feature type="transmembrane region" description="Helical" evidence="8">
    <location>
        <begin position="73"/>
        <end position="93"/>
    </location>
</feature>
<dbReference type="OrthoDB" id="2986280at2"/>
<reference evidence="11" key="1">
    <citation type="submission" date="2016-10" db="EMBL/GenBank/DDBJ databases">
        <authorList>
            <person name="Varghese N."/>
            <person name="Submissions S."/>
        </authorList>
    </citation>
    <scope>NUCLEOTIDE SEQUENCE [LARGE SCALE GENOMIC DNA]</scope>
    <source>
        <strain evidence="11">CGMCC 1.3566</strain>
    </source>
</reference>
<feature type="transmembrane region" description="Helical" evidence="8">
    <location>
        <begin position="342"/>
        <end position="365"/>
    </location>
</feature>
<comment type="similarity">
    <text evidence="2">Belongs to the major facilitator superfamily. TCR/Tet family.</text>
</comment>
<keyword evidence="6 8" id="KW-1133">Transmembrane helix</keyword>
<dbReference type="EMBL" id="FOHJ01000011">
    <property type="protein sequence ID" value="SET93317.1"/>
    <property type="molecule type" value="Genomic_DNA"/>
</dbReference>
<dbReference type="RefSeq" id="WP_093136888.1">
    <property type="nucleotide sequence ID" value="NZ_FOHJ01000011.1"/>
</dbReference>
<dbReference type="PRINTS" id="PR01035">
    <property type="entry name" value="TCRTETA"/>
</dbReference>
<evidence type="ECO:0000259" key="9">
    <source>
        <dbReference type="PROSITE" id="PS50850"/>
    </source>
</evidence>
<evidence type="ECO:0000256" key="8">
    <source>
        <dbReference type="SAM" id="Phobius"/>
    </source>
</evidence>
<dbReference type="InterPro" id="IPR011701">
    <property type="entry name" value="MFS"/>
</dbReference>
<name>A0A1I0I9B1_9BACI</name>
<evidence type="ECO:0000313" key="10">
    <source>
        <dbReference type="EMBL" id="SET93317.1"/>
    </source>
</evidence>
<keyword evidence="3" id="KW-0813">Transport</keyword>
<evidence type="ECO:0000256" key="6">
    <source>
        <dbReference type="ARBA" id="ARBA00022989"/>
    </source>
</evidence>
<dbReference type="PROSITE" id="PS50850">
    <property type="entry name" value="MFS"/>
    <property type="match status" value="1"/>
</dbReference>
<dbReference type="SUPFAM" id="SSF103473">
    <property type="entry name" value="MFS general substrate transporter"/>
    <property type="match status" value="1"/>
</dbReference>
<dbReference type="Gene3D" id="1.20.1250.20">
    <property type="entry name" value="MFS general substrate transporter like domains"/>
    <property type="match status" value="1"/>
</dbReference>
<evidence type="ECO:0000256" key="2">
    <source>
        <dbReference type="ARBA" id="ARBA00007520"/>
    </source>
</evidence>
<feature type="transmembrane region" description="Helical" evidence="8">
    <location>
        <begin position="7"/>
        <end position="29"/>
    </location>
</feature>
<dbReference type="InterPro" id="IPR020846">
    <property type="entry name" value="MFS_dom"/>
</dbReference>
<dbReference type="InterPro" id="IPR050189">
    <property type="entry name" value="MFS_Efflux_Transporters"/>
</dbReference>
<evidence type="ECO:0000256" key="4">
    <source>
        <dbReference type="ARBA" id="ARBA00022475"/>
    </source>
</evidence>
<dbReference type="STRING" id="237682.SAMN05421676_11163"/>
<organism evidence="10 11">
    <name type="scientific">Salinibacillus kushneri</name>
    <dbReference type="NCBI Taxonomy" id="237682"/>
    <lineage>
        <taxon>Bacteria</taxon>
        <taxon>Bacillati</taxon>
        <taxon>Bacillota</taxon>
        <taxon>Bacilli</taxon>
        <taxon>Bacillales</taxon>
        <taxon>Bacillaceae</taxon>
        <taxon>Salinibacillus</taxon>
    </lineage>
</organism>
<feature type="transmembrane region" description="Helical" evidence="8">
    <location>
        <begin position="41"/>
        <end position="61"/>
    </location>
</feature>
<dbReference type="PANTHER" id="PTHR43124:SF3">
    <property type="entry name" value="CHLORAMPHENICOL EFFLUX PUMP RV0191"/>
    <property type="match status" value="1"/>
</dbReference>
<keyword evidence="11" id="KW-1185">Reference proteome</keyword>
<feature type="transmembrane region" description="Helical" evidence="8">
    <location>
        <begin position="169"/>
        <end position="188"/>
    </location>
</feature>
<feature type="domain" description="Major facilitator superfamily (MFS) profile" evidence="9">
    <location>
        <begin position="7"/>
        <end position="395"/>
    </location>
</feature>
<dbReference type="InterPro" id="IPR005829">
    <property type="entry name" value="Sugar_transporter_CS"/>
</dbReference>
<evidence type="ECO:0000256" key="3">
    <source>
        <dbReference type="ARBA" id="ARBA00022448"/>
    </source>
</evidence>
<gene>
    <name evidence="10" type="ORF">SAMN05421676_11163</name>
</gene>
<keyword evidence="5 8" id="KW-0812">Transmembrane</keyword>
<dbReference type="Proteomes" id="UP000199095">
    <property type="component" value="Unassembled WGS sequence"/>
</dbReference>
<evidence type="ECO:0000256" key="1">
    <source>
        <dbReference type="ARBA" id="ARBA00004651"/>
    </source>
</evidence>
<dbReference type="PROSITE" id="PS00216">
    <property type="entry name" value="SUGAR_TRANSPORT_1"/>
    <property type="match status" value="1"/>
</dbReference>
<proteinExistence type="inferred from homology"/>
<feature type="transmembrane region" description="Helical" evidence="8">
    <location>
        <begin position="371"/>
        <end position="391"/>
    </location>
</feature>
<feature type="transmembrane region" description="Helical" evidence="8">
    <location>
        <begin position="283"/>
        <end position="299"/>
    </location>
</feature>
<dbReference type="CDD" id="cd17474">
    <property type="entry name" value="MFS_YfmO_like"/>
    <property type="match status" value="1"/>
</dbReference>
<dbReference type="PROSITE" id="PS00217">
    <property type="entry name" value="SUGAR_TRANSPORT_2"/>
    <property type="match status" value="1"/>
</dbReference>
<dbReference type="InterPro" id="IPR036259">
    <property type="entry name" value="MFS_trans_sf"/>
</dbReference>
<evidence type="ECO:0000313" key="11">
    <source>
        <dbReference type="Proteomes" id="UP000199095"/>
    </source>
</evidence>
<evidence type="ECO:0000256" key="7">
    <source>
        <dbReference type="ARBA" id="ARBA00023136"/>
    </source>
</evidence>
<keyword evidence="4" id="KW-1003">Cell membrane</keyword>
<dbReference type="PANTHER" id="PTHR43124">
    <property type="entry name" value="PURINE EFFLUX PUMP PBUE"/>
    <property type="match status" value="1"/>
</dbReference>
<feature type="transmembrane region" description="Helical" evidence="8">
    <location>
        <begin position="209"/>
        <end position="234"/>
    </location>
</feature>
<dbReference type="GO" id="GO:0022857">
    <property type="term" value="F:transmembrane transporter activity"/>
    <property type="evidence" value="ECO:0007669"/>
    <property type="project" value="InterPro"/>
</dbReference>
<keyword evidence="7 8" id="KW-0472">Membrane</keyword>
<feature type="transmembrane region" description="Helical" evidence="8">
    <location>
        <begin position="254"/>
        <end position="271"/>
    </location>
</feature>
<dbReference type="AlphaFoldDB" id="A0A1I0I9B1"/>
<comment type="subcellular location">
    <subcellularLocation>
        <location evidence="1">Cell membrane</location>
        <topology evidence="1">Multi-pass membrane protein</topology>
    </subcellularLocation>
</comment>
<sequence>MDKKKWALFALASIPLMMTLGNSMFIPVLPTIEKELNISPFQSSLVITVYSVVAIPLIPVAGYLSDKFGRKKVMIPSLIITGIGGGLAAFAAWKIDEPYIMILVGRFLQGIGAAGAFPVVIPTVGDLFKDKEEVTKGLGIIETSNTFGKVLSPILGSLLAFLIWYVPFIAVPILSAISILLLLLFVHAPKQEKKQEDLKHFVHKIKKVFHYNGHWLTATFLIGCLNMFVLFGFLFNLSEQLELRFEIESVMKGVLLAVPLLVLCTASFVTGKKVGKNQKVMKWFIFIGNAGSGIGLVFLRSNMTLVWTLILLAVAGLGIGISLPCLDALITEGIKKDIRGTITSLYSSMRFIGVALGPPIIAIMLKSLSTYIYLLLGGLSMIAAIITFLWIRPDSKTQSEKGMEKGVKSTT</sequence>
<accession>A0A1I0I9B1</accession>
<dbReference type="GO" id="GO:0005886">
    <property type="term" value="C:plasma membrane"/>
    <property type="evidence" value="ECO:0007669"/>
    <property type="project" value="UniProtKB-SubCell"/>
</dbReference>
<dbReference type="InterPro" id="IPR001958">
    <property type="entry name" value="Tet-R_TetA/multi-R_MdtG-like"/>
</dbReference>
<evidence type="ECO:0000256" key="5">
    <source>
        <dbReference type="ARBA" id="ARBA00022692"/>
    </source>
</evidence>
<dbReference type="Pfam" id="PF07690">
    <property type="entry name" value="MFS_1"/>
    <property type="match status" value="1"/>
</dbReference>